<evidence type="ECO:0000259" key="7">
    <source>
        <dbReference type="Pfam" id="PF00294"/>
    </source>
</evidence>
<keyword evidence="2 6" id="KW-0808">Transferase</keyword>
<dbReference type="Gene3D" id="3.40.1190.20">
    <property type="match status" value="1"/>
</dbReference>
<evidence type="ECO:0000256" key="6">
    <source>
        <dbReference type="PIRNR" id="PIRNR000535"/>
    </source>
</evidence>
<evidence type="ECO:0000313" key="8">
    <source>
        <dbReference type="EMBL" id="MEQ2637937.1"/>
    </source>
</evidence>
<gene>
    <name evidence="8" type="ORF">AAAT05_06235</name>
    <name evidence="9" type="ORF">AAAT05_06250</name>
</gene>
<comment type="similarity">
    <text evidence="1">Belongs to the carbohydrate kinase PfkB family.</text>
</comment>
<evidence type="ECO:0000256" key="2">
    <source>
        <dbReference type="ARBA" id="ARBA00022679"/>
    </source>
</evidence>
<reference evidence="9 10" key="1">
    <citation type="submission" date="2024-04" db="EMBL/GenBank/DDBJ databases">
        <title>Human intestinal bacterial collection.</title>
        <authorList>
            <person name="Pauvert C."/>
            <person name="Hitch T.C.A."/>
            <person name="Clavel T."/>
        </authorList>
    </citation>
    <scope>NUCLEOTIDE SEQUENCE [LARGE SCALE GENOMIC DNA]</scope>
    <source>
        <strain evidence="9 10">CLA-AA-H197</strain>
    </source>
</reference>
<keyword evidence="3" id="KW-0547">Nucleotide-binding</keyword>
<keyword evidence="4" id="KW-0418">Kinase</keyword>
<keyword evidence="5" id="KW-0067">ATP-binding</keyword>
<dbReference type="EMBL" id="JBBNGS010000010">
    <property type="protein sequence ID" value="MEQ2637937.1"/>
    <property type="molecule type" value="Genomic_DNA"/>
</dbReference>
<dbReference type="InterPro" id="IPR029056">
    <property type="entry name" value="Ribokinase-like"/>
</dbReference>
<dbReference type="Pfam" id="PF00294">
    <property type="entry name" value="PfkB"/>
    <property type="match status" value="1"/>
</dbReference>
<dbReference type="Proteomes" id="UP001478817">
    <property type="component" value="Unassembled WGS sequence"/>
</dbReference>
<evidence type="ECO:0000256" key="4">
    <source>
        <dbReference type="ARBA" id="ARBA00022777"/>
    </source>
</evidence>
<sequence length="334" mass="35815">MIYTMTLNPALDYVMHPLTLDMGFTNRSSSEELYCGGNGINISTLLKELDVPSIAMGIAGGFTGDYLLTELQDKGIASNFVRLDRGNTRINIKLNGIVMTMVNGMGPKIPEKKVDELLERMDVVRAGDTLVLTGSIPNSLPEDIYTQIMGKLAGRGIQFVVDAPGQLLMESLKARPFLIKPNNHEVGRIYGVNIESPEECMPYAHKLHEEGARNVIISCGGHGSLLLDENGVEHIVPTAKVKLVNATGAGDSMVAGFLAKVTSGEDYETALIFASACGTATAASNGIAKRSKIDRVVTALYKKMGRAMPGTIARDIEENRARAEAGEGISGKTE</sequence>
<accession>A0ABV1II25</accession>
<keyword evidence="10" id="KW-1185">Reference proteome</keyword>
<dbReference type="NCBIfam" id="TIGR03168">
    <property type="entry name" value="1-PFK"/>
    <property type="match status" value="1"/>
</dbReference>
<dbReference type="EMBL" id="JBBNGS010000010">
    <property type="protein sequence ID" value="MEQ2637940.1"/>
    <property type="molecule type" value="Genomic_DNA"/>
</dbReference>
<dbReference type="PANTHER" id="PTHR46566:SF1">
    <property type="entry name" value="1-PHOSPHOFRUCTOKINASE"/>
    <property type="match status" value="1"/>
</dbReference>
<comment type="caution">
    <text evidence="9">The sequence shown here is derived from an EMBL/GenBank/DDBJ whole genome shotgun (WGS) entry which is preliminary data.</text>
</comment>
<dbReference type="PANTHER" id="PTHR46566">
    <property type="entry name" value="1-PHOSPHOFRUCTOKINASE-RELATED"/>
    <property type="match status" value="1"/>
</dbReference>
<evidence type="ECO:0000256" key="1">
    <source>
        <dbReference type="ARBA" id="ARBA00010688"/>
    </source>
</evidence>
<organism evidence="9 10">
    <name type="scientific">Paratractidigestivibacter faecalis</name>
    <dbReference type="NCBI Taxonomy" id="2292441"/>
    <lineage>
        <taxon>Bacteria</taxon>
        <taxon>Bacillati</taxon>
        <taxon>Actinomycetota</taxon>
        <taxon>Coriobacteriia</taxon>
        <taxon>Coriobacteriales</taxon>
        <taxon>Atopobiaceae</taxon>
        <taxon>Paratractidigestivibacter</taxon>
    </lineage>
</organism>
<proteinExistence type="inferred from homology"/>
<evidence type="ECO:0000313" key="9">
    <source>
        <dbReference type="EMBL" id="MEQ2637940.1"/>
    </source>
</evidence>
<feature type="domain" description="Carbohydrate kinase PfkB" evidence="7">
    <location>
        <begin position="5"/>
        <end position="286"/>
    </location>
</feature>
<evidence type="ECO:0000256" key="3">
    <source>
        <dbReference type="ARBA" id="ARBA00022741"/>
    </source>
</evidence>
<dbReference type="SUPFAM" id="SSF53613">
    <property type="entry name" value="Ribokinase-like"/>
    <property type="match status" value="1"/>
</dbReference>
<dbReference type="InterPro" id="IPR011611">
    <property type="entry name" value="PfkB_dom"/>
</dbReference>
<evidence type="ECO:0000256" key="5">
    <source>
        <dbReference type="ARBA" id="ARBA00022840"/>
    </source>
</evidence>
<evidence type="ECO:0000313" key="10">
    <source>
        <dbReference type="Proteomes" id="UP001478817"/>
    </source>
</evidence>
<name>A0ABV1II25_9ACTN</name>
<protein>
    <submittedName>
        <fullName evidence="9">1-phosphofructokinase family hexose kinase</fullName>
    </submittedName>
</protein>
<dbReference type="CDD" id="cd01164">
    <property type="entry name" value="FruK_PfkB_like"/>
    <property type="match status" value="1"/>
</dbReference>
<dbReference type="PIRSF" id="PIRSF000535">
    <property type="entry name" value="1PFK/6PFK/LacC"/>
    <property type="match status" value="1"/>
</dbReference>
<dbReference type="RefSeq" id="WP_349182548.1">
    <property type="nucleotide sequence ID" value="NZ_JBBNGS010000010.1"/>
</dbReference>
<dbReference type="InterPro" id="IPR017583">
    <property type="entry name" value="Tagatose/fructose_Pkinase"/>
</dbReference>